<evidence type="ECO:0000313" key="2">
    <source>
        <dbReference type="Proteomes" id="UP000309667"/>
    </source>
</evidence>
<accession>A0ABY2QZA4</accession>
<name>A0ABY2QZA4_9HYPH</name>
<keyword evidence="2" id="KW-1185">Reference proteome</keyword>
<sequence length="93" mass="10258">MDAIFVPWLWADFNMERGRQLFPLGSAKSEVRLTHSSSREAFISVVAHLYPQSQKADAQAIDDMLLLPDYQGDEGMVWAGAMGCTSPADTPVL</sequence>
<dbReference type="Proteomes" id="UP000309667">
    <property type="component" value="Unassembled WGS sequence"/>
</dbReference>
<dbReference type="EMBL" id="STGT01000001">
    <property type="protein sequence ID" value="THV16763.1"/>
    <property type="molecule type" value="Genomic_DNA"/>
</dbReference>
<comment type="caution">
    <text evidence="1">The sequence shown here is derived from an EMBL/GenBank/DDBJ whole genome shotgun (WGS) entry which is preliminary data.</text>
</comment>
<protein>
    <submittedName>
        <fullName evidence="1">Uncharacterized protein</fullName>
    </submittedName>
</protein>
<organism evidence="1 2">
    <name type="scientific">Rhizobium rhizophilum</name>
    <dbReference type="NCBI Taxonomy" id="1850373"/>
    <lineage>
        <taxon>Bacteria</taxon>
        <taxon>Pseudomonadati</taxon>
        <taxon>Pseudomonadota</taxon>
        <taxon>Alphaproteobacteria</taxon>
        <taxon>Hyphomicrobiales</taxon>
        <taxon>Rhizobiaceae</taxon>
        <taxon>Rhizobium/Agrobacterium group</taxon>
        <taxon>Rhizobium</taxon>
    </lineage>
</organism>
<gene>
    <name evidence="1" type="ORF">E9677_01815</name>
</gene>
<dbReference type="RefSeq" id="WP_136556388.1">
    <property type="nucleotide sequence ID" value="NZ_STGT01000001.1"/>
</dbReference>
<evidence type="ECO:0000313" key="1">
    <source>
        <dbReference type="EMBL" id="THV16763.1"/>
    </source>
</evidence>
<reference evidence="1 2" key="1">
    <citation type="submission" date="2019-04" db="EMBL/GenBank/DDBJ databases">
        <title>Genome sequence of strain 7209-2.</title>
        <authorList>
            <person name="Gao J."/>
            <person name="Sun J."/>
        </authorList>
    </citation>
    <scope>NUCLEOTIDE SEQUENCE [LARGE SCALE GENOMIC DNA]</scope>
    <source>
        <strain evidence="1 2">7209-2</strain>
    </source>
</reference>
<proteinExistence type="predicted"/>